<dbReference type="InterPro" id="IPR042087">
    <property type="entry name" value="DNA_pol_B_thumb"/>
</dbReference>
<dbReference type="SUPFAM" id="SSF56672">
    <property type="entry name" value="DNA/RNA polymerases"/>
    <property type="match status" value="1"/>
</dbReference>
<evidence type="ECO:0000256" key="2">
    <source>
        <dbReference type="ARBA" id="ARBA00005755"/>
    </source>
</evidence>
<comment type="subcellular location">
    <subcellularLocation>
        <location evidence="1">Nucleus</location>
    </subcellularLocation>
</comment>
<name>A0A5J4Z272_PORPP</name>
<feature type="compositionally biased region" description="Acidic residues" evidence="16">
    <location>
        <begin position="2382"/>
        <end position="2392"/>
    </location>
</feature>
<dbReference type="Proteomes" id="UP000324585">
    <property type="component" value="Unassembled WGS sequence"/>
</dbReference>
<dbReference type="EC" id="2.7.7.7" evidence="3"/>
<evidence type="ECO:0000256" key="1">
    <source>
        <dbReference type="ARBA" id="ARBA00004123"/>
    </source>
</evidence>
<dbReference type="Pfam" id="PF22912">
    <property type="entry name" value="zf-DPOE"/>
    <property type="match status" value="1"/>
</dbReference>
<dbReference type="SUPFAM" id="SSF53098">
    <property type="entry name" value="Ribonuclease H-like"/>
    <property type="match status" value="1"/>
</dbReference>
<feature type="region of interest" description="Disordered" evidence="16">
    <location>
        <begin position="23"/>
        <end position="50"/>
    </location>
</feature>
<dbReference type="Gene3D" id="3.30.420.10">
    <property type="entry name" value="Ribonuclease H-like superfamily/Ribonuclease H"/>
    <property type="match status" value="1"/>
</dbReference>
<dbReference type="InterPro" id="IPR029703">
    <property type="entry name" value="POL2"/>
</dbReference>
<evidence type="ECO:0000256" key="9">
    <source>
        <dbReference type="ARBA" id="ARBA00022771"/>
    </source>
</evidence>
<protein>
    <recommendedName>
        <fullName evidence="3">DNA-directed DNA polymerase</fullName>
        <ecNumber evidence="3">2.7.7.7</ecNumber>
    </recommendedName>
</protein>
<keyword evidence="19" id="KW-1185">Reference proteome</keyword>
<dbReference type="EMBL" id="VRMN01000001">
    <property type="protein sequence ID" value="KAA8497716.1"/>
    <property type="molecule type" value="Genomic_DNA"/>
</dbReference>
<comment type="similarity">
    <text evidence="2">Belongs to the DNA polymerase type-B family.</text>
</comment>
<dbReference type="InterPro" id="IPR043502">
    <property type="entry name" value="DNA/RNA_pol_sf"/>
</dbReference>
<dbReference type="GO" id="GO:0003677">
    <property type="term" value="F:DNA binding"/>
    <property type="evidence" value="ECO:0007669"/>
    <property type="project" value="UniProtKB-KW"/>
</dbReference>
<dbReference type="Gene3D" id="3.30.342.10">
    <property type="entry name" value="DNA Polymerase, chain B, domain 1"/>
    <property type="match status" value="1"/>
</dbReference>
<keyword evidence="6" id="KW-0548">Nucleotidyltransferase</keyword>
<evidence type="ECO:0000256" key="12">
    <source>
        <dbReference type="ARBA" id="ARBA00023004"/>
    </source>
</evidence>
<keyword evidence="9" id="KW-0863">Zinc-finger</keyword>
<keyword evidence="10" id="KW-0862">Zinc</keyword>
<dbReference type="FunFam" id="1.10.132.60:FF:000003">
    <property type="entry name" value="DNA polymerase epsilon catalytic subunit"/>
    <property type="match status" value="1"/>
</dbReference>
<dbReference type="InterPro" id="IPR036397">
    <property type="entry name" value="RNaseH_sf"/>
</dbReference>
<comment type="caution">
    <text evidence="18">The sequence shown here is derived from an EMBL/GenBank/DDBJ whole genome shotgun (WGS) entry which is preliminary data.</text>
</comment>
<proteinExistence type="inferred from homology"/>
<dbReference type="GO" id="GO:0045004">
    <property type="term" value="P:DNA replication proofreading"/>
    <property type="evidence" value="ECO:0007669"/>
    <property type="project" value="TreeGrafter"/>
</dbReference>
<dbReference type="InterPro" id="IPR054475">
    <property type="entry name" value="Znf-DPOE"/>
</dbReference>
<feature type="domain" description="DNA polymerase epsilon catalytic subunit A C-terminal" evidence="17">
    <location>
        <begin position="1783"/>
        <end position="2207"/>
    </location>
</feature>
<evidence type="ECO:0000256" key="10">
    <source>
        <dbReference type="ARBA" id="ARBA00022833"/>
    </source>
</evidence>
<keyword evidence="5" id="KW-0808">Transferase</keyword>
<dbReference type="Pfam" id="PF08490">
    <property type="entry name" value="DUF1744"/>
    <property type="match status" value="1"/>
</dbReference>
<dbReference type="SMART" id="SM01159">
    <property type="entry name" value="DUF1744"/>
    <property type="match status" value="1"/>
</dbReference>
<gene>
    <name evidence="18" type="ORF">FVE85_5301</name>
</gene>
<dbReference type="Gene3D" id="3.90.1600.10">
    <property type="entry name" value="Palm domain of DNA polymerase"/>
    <property type="match status" value="1"/>
</dbReference>
<dbReference type="Pfam" id="PF03104">
    <property type="entry name" value="DNA_pol_B_exo1"/>
    <property type="match status" value="1"/>
</dbReference>
<dbReference type="InterPro" id="IPR013697">
    <property type="entry name" value="DNA_pol_e_suA_C"/>
</dbReference>
<evidence type="ECO:0000256" key="14">
    <source>
        <dbReference type="ARBA" id="ARBA00023125"/>
    </source>
</evidence>
<dbReference type="InterPro" id="IPR006133">
    <property type="entry name" value="DNA-dir_DNA_pol_B_exonuc"/>
</dbReference>
<dbReference type="InterPro" id="IPR055191">
    <property type="entry name" value="POL2_thumb"/>
</dbReference>
<dbReference type="PANTHER" id="PTHR10670">
    <property type="entry name" value="DNA POLYMERASE EPSILON CATALYTIC SUBUNIT A"/>
    <property type="match status" value="1"/>
</dbReference>
<dbReference type="InterPro" id="IPR023211">
    <property type="entry name" value="DNA_pol_palm_dom_sf"/>
</dbReference>
<evidence type="ECO:0000259" key="17">
    <source>
        <dbReference type="SMART" id="SM01159"/>
    </source>
</evidence>
<dbReference type="GO" id="GO:0003887">
    <property type="term" value="F:DNA-directed DNA polymerase activity"/>
    <property type="evidence" value="ECO:0007669"/>
    <property type="project" value="UniProtKB-KW"/>
</dbReference>
<evidence type="ECO:0000256" key="5">
    <source>
        <dbReference type="ARBA" id="ARBA00022679"/>
    </source>
</evidence>
<organism evidence="18 19">
    <name type="scientific">Porphyridium purpureum</name>
    <name type="common">Red alga</name>
    <name type="synonym">Porphyridium cruentum</name>
    <dbReference type="NCBI Taxonomy" id="35688"/>
    <lineage>
        <taxon>Eukaryota</taxon>
        <taxon>Rhodophyta</taxon>
        <taxon>Bangiophyceae</taxon>
        <taxon>Porphyridiales</taxon>
        <taxon>Porphyridiaceae</taxon>
        <taxon>Porphyridium</taxon>
    </lineage>
</organism>
<dbReference type="GO" id="GO:0006272">
    <property type="term" value="P:leading strand elongation"/>
    <property type="evidence" value="ECO:0007669"/>
    <property type="project" value="TreeGrafter"/>
</dbReference>
<dbReference type="CDD" id="cd05535">
    <property type="entry name" value="POLBc_epsilon"/>
    <property type="match status" value="1"/>
</dbReference>
<dbReference type="GO" id="GO:0008270">
    <property type="term" value="F:zinc ion binding"/>
    <property type="evidence" value="ECO:0007669"/>
    <property type="project" value="UniProtKB-KW"/>
</dbReference>
<keyword evidence="8" id="KW-0479">Metal-binding</keyword>
<dbReference type="SMART" id="SM00486">
    <property type="entry name" value="POLBc"/>
    <property type="match status" value="1"/>
</dbReference>
<dbReference type="Gene3D" id="1.10.132.60">
    <property type="entry name" value="DNA polymerase family B, C-terminal domain"/>
    <property type="match status" value="1"/>
</dbReference>
<keyword evidence="14" id="KW-0238">DNA-binding</keyword>
<dbReference type="GO" id="GO:0006287">
    <property type="term" value="P:base-excision repair, gap-filling"/>
    <property type="evidence" value="ECO:0007669"/>
    <property type="project" value="TreeGrafter"/>
</dbReference>
<evidence type="ECO:0000256" key="6">
    <source>
        <dbReference type="ARBA" id="ARBA00022695"/>
    </source>
</evidence>
<dbReference type="InterPro" id="IPR006172">
    <property type="entry name" value="DNA-dir_DNA_pol_B"/>
</dbReference>
<keyword evidence="13" id="KW-0411">Iron-sulfur</keyword>
<dbReference type="FunFam" id="3.90.1600.10:FF:000006">
    <property type="entry name" value="DNA polymerase epsilon catalytic subunit"/>
    <property type="match status" value="1"/>
</dbReference>
<keyword evidence="4" id="KW-0004">4Fe-4S</keyword>
<evidence type="ECO:0000313" key="19">
    <source>
        <dbReference type="Proteomes" id="UP000324585"/>
    </source>
</evidence>
<keyword evidence="15" id="KW-0539">Nucleus</keyword>
<keyword evidence="11" id="KW-0239">DNA-directed DNA polymerase</keyword>
<dbReference type="Pfam" id="PF22634">
    <property type="entry name" value="POL2_thumb"/>
    <property type="match status" value="1"/>
</dbReference>
<evidence type="ECO:0000256" key="15">
    <source>
        <dbReference type="ARBA" id="ARBA00023242"/>
    </source>
</evidence>
<evidence type="ECO:0000256" key="13">
    <source>
        <dbReference type="ARBA" id="ARBA00023014"/>
    </source>
</evidence>
<keyword evidence="12" id="KW-0408">Iron</keyword>
<evidence type="ECO:0000256" key="3">
    <source>
        <dbReference type="ARBA" id="ARBA00012417"/>
    </source>
</evidence>
<dbReference type="GO" id="GO:0008310">
    <property type="term" value="F:single-stranded DNA 3'-5' DNA exonuclease activity"/>
    <property type="evidence" value="ECO:0007669"/>
    <property type="project" value="TreeGrafter"/>
</dbReference>
<sequence>MRKQFGNGNSRYRQAFGGGSGAQYGGFGASRDSDAPASVKASGEARPEDAQDFQWAGSVSAAEQRAELDAVDARSGYELLPSEAAPRLGWLLNMVPSTVQEPASRKKMDVVDLFFLGADGRDFRATLVAHPYFYLAAENDQLVDVEAALRRSYAELIVNLSHVELNDLSQLNHLASESSRAFLKVELRSSRDLTMLKRKLMPYANAHKQRQSYSSSSAGAGSSLAVTLNQRSSSGVTSGVAQHNHALSLICDIREHDVAPVNRVAIDLNVRAGYWYNVLVQPFAGAGGNSSAVNDSPLSLLHRGDTSAEHMNTNFKRQQQQQLLTCSLLERVPSILQRAVPTVLAYDIETSKAPLKFPDAHSGDQVVMISWMTDGQGYLGVNRALVSADIADFEYSPSETFRGEFECFNERDEKALLERFFASVRACAPRIFVTYNGDSFDWPFVQARAGAHGLSMWDQIGMVVDEASGECRGRGALHLDCFHWVNRDSYLPQGSRGLKAVTRTLLGYDPLELDPEEMMPAARERPQLLASYSVSDAVCTYYLFTKYVQPFVFSLANIIPLCPDDVLRKGSGTLCESLLMSEARERCIVAPDKVVVSGLKQTHDGALLESETYIGGHVEALQCGIFRSDLPMAFEMDPEAIAELEASVDELLAFFVRTEARWELSDVSNYADVRAQILNELQGQRERPVRTELPLIYHLDVGAMYPNIILTNRLQPNAMVTDEHCAACDFNGMSDCQRSMAWTWRGETYPVSRGELEMVYRTMANDSSVPADASPAQREDILRSRLKEYSRRVYKRALMTSTEARESTVCQRENPFYVDTVRAFRDRRYEYKELLKQWKKKLALAQQEAAGESEGTTAVAAALQEARSMVVLYDSMQLAHKAILNSFYGYVMRKGARWYSMEMAGIVTLTGAQIIKQARELIERIGVALELDTDGIWCTIPASFPDSFELTHATSGKKCTMSFLCTVFNYRVNQQFSNHQYQTLAENGKYKVSSECSIYFEVDGPYRAMVLPASKEEGKSIKKRYAVFNADGSLAELKGFEIKRRGELKLIKIFQGDIFGSFLAGTDLTECYASVATLANRWLDVLDQHGAMLTDDELLELLVEQNNMSRALHEYIKEQQKSCAITCAKRIADFLGDDMVKDKGLACKYVIAKRPFGTQVTERPVPVDIFKASPAVRARFLKRWLRTHDEQDTELRELIDWDYYRVRLGSAILKIISIPAVLQGVANPVPRVALPDWLIRRQRELESSHKQATLDTFLVRKLCAPKLKPLADVPVSSAPGLADMEDLGARNHSTSPGFKVAVVSKLQSKRVNFHPSEDPCSNENTDNCVPGAPEQIRKNHIDPDISDYSAWLQVAKQKWLAGSNATISPRMIGVASAKGTGRVNAASSRKRARELAFNPVSVSEDGIPDTRKRRLKGLSLYFSHAGNHHQQQQGPNGYEPFSSNAGEPTKSTFGLLRTGSASATHNNLLSSSRTSNTLMSLSETRQCLLSCKWHVIKVEPASAGVLKYWVLPYLATNTAKNSFRVGTLTALSVAVPRVLYVNCFQEQDHAFISQLERLGIGRSAAEGHVKCELSDFELPRSRTRHFLYRIELSEAIYQEMPLLLADWMRGTSSGGAIEGVYGRGSTMIDQAILRLGGVIAPRHAALLQRKQKGVLNGSPVLQPTVWDLNELDDASFVQAEGRGKSAATLSYLFKSRSFLQYVHVLEHWADDQSGRGAVVFMHEPTQSAVVIMAGASQGMHQTTIEPVALFQNALFAHKNGRAGGDGGRNSTEALEQTDAAGWKVELEIAKSVAEAKKSLASRLFSLIGERDRSQNVSDARRTILCVHSRRSAEDVKADFSALRSFPIVHMSLPVRSSAGSLQLPALRWESPLVSTLFAQYFARSTHLQESVPLARLAGIPLANLGEQHDDVHVHALDTMYARQLHLRKLVPWTSRTRRPDLAGYEGSEMSGASEQADAQALHYAKPGMYRTVCFDVEVQNLVVTAITRSAQFGDLHCLELEHARAKAAAKASGRAPAQQHRKPSFSVDSLCSSAEGKSGGGRVNLRPLDTPAIEDLSASLPSFLVLREMVSAMENGADCASDDHSGRGSAASSTASALLQHVARWVNSTHALMYEPGVVYFVRSLQKRVFALLVAEFSRLGASVVFATSRRLMLATRKTSVSDAVKYVGFLERTVRAHNVLSKLRFAPILGVYVSLAFADPLNYVALPANEQERICSGDVAGVHQEQHQEHLKHAVRDGADGIVRDLSKEVGEVAMTAKSLFLQKYVRDMPSCTFIWQHGGALALGTYGAAASARREWMKVANYMLRQPLVLHYASQAAMPCDVETSRDEGGAPPRQVKFGGLGLVPEARQVFGELAPLVVESVSALLKCGGQHRPGRDASENEEEAVGDSLEDASSSARRLKLALDFILDVCRLFELDSSLEAETSTLRRHLLSLVGAREFSLDDHRRDHLASSAALAGAVYLEDVLCLQCGELTDLYLACDASDLAKSGRERDAEFTCSWCRAPFRTEALEMRLLGIVRGMLQRFFIQDVRCEKCGLVSRDSMNICCSTSCAGALRLGEDYVANQKVLLKIHSLARTVGMRVLESLLDFHCASMVVE</sequence>
<dbReference type="GO" id="GO:0000166">
    <property type="term" value="F:nucleotide binding"/>
    <property type="evidence" value="ECO:0007669"/>
    <property type="project" value="InterPro"/>
</dbReference>
<evidence type="ECO:0000313" key="18">
    <source>
        <dbReference type="EMBL" id="KAA8497716.1"/>
    </source>
</evidence>
<dbReference type="FunFam" id="3.30.420.10:FF:000010">
    <property type="entry name" value="DNA polymerase epsilon catalytic subunit"/>
    <property type="match status" value="1"/>
</dbReference>
<evidence type="ECO:0000256" key="16">
    <source>
        <dbReference type="SAM" id="MobiDB-lite"/>
    </source>
</evidence>
<dbReference type="Pfam" id="PF23250">
    <property type="entry name" value="zf_DPOE_2"/>
    <property type="match status" value="1"/>
</dbReference>
<dbReference type="InterPro" id="IPR012337">
    <property type="entry name" value="RNaseH-like_sf"/>
</dbReference>
<dbReference type="GO" id="GO:0006297">
    <property type="term" value="P:nucleotide-excision repair, DNA gap filling"/>
    <property type="evidence" value="ECO:0007669"/>
    <property type="project" value="TreeGrafter"/>
</dbReference>
<feature type="region of interest" description="Disordered" evidence="16">
    <location>
        <begin position="2009"/>
        <end position="2045"/>
    </location>
</feature>
<reference evidence="19" key="1">
    <citation type="journal article" date="2019" name="Nat. Commun.">
        <title>Expansion of phycobilisome linker gene families in mesophilic red algae.</title>
        <authorList>
            <person name="Lee J."/>
            <person name="Kim D."/>
            <person name="Bhattacharya D."/>
            <person name="Yoon H.S."/>
        </authorList>
    </citation>
    <scope>NUCLEOTIDE SEQUENCE [LARGE SCALE GENOMIC DNA]</scope>
    <source>
        <strain evidence="19">CCMP 1328</strain>
    </source>
</reference>
<dbReference type="GO" id="GO:0000278">
    <property type="term" value="P:mitotic cell cycle"/>
    <property type="evidence" value="ECO:0007669"/>
    <property type="project" value="TreeGrafter"/>
</dbReference>
<dbReference type="GO" id="GO:0051539">
    <property type="term" value="F:4 iron, 4 sulfur cluster binding"/>
    <property type="evidence" value="ECO:0007669"/>
    <property type="project" value="UniProtKB-KW"/>
</dbReference>
<evidence type="ECO:0000256" key="7">
    <source>
        <dbReference type="ARBA" id="ARBA00022705"/>
    </source>
</evidence>
<dbReference type="PANTHER" id="PTHR10670:SF0">
    <property type="entry name" value="DNA POLYMERASE EPSILON CATALYTIC SUBUNIT A"/>
    <property type="match status" value="1"/>
</dbReference>
<evidence type="ECO:0000256" key="4">
    <source>
        <dbReference type="ARBA" id="ARBA00022485"/>
    </source>
</evidence>
<evidence type="ECO:0000256" key="8">
    <source>
        <dbReference type="ARBA" id="ARBA00022723"/>
    </source>
</evidence>
<keyword evidence="7" id="KW-0235">DNA replication</keyword>
<dbReference type="GO" id="GO:0008622">
    <property type="term" value="C:epsilon DNA polymerase complex"/>
    <property type="evidence" value="ECO:0007669"/>
    <property type="project" value="InterPro"/>
</dbReference>
<evidence type="ECO:0000256" key="11">
    <source>
        <dbReference type="ARBA" id="ARBA00022932"/>
    </source>
</evidence>
<feature type="region of interest" description="Disordered" evidence="16">
    <location>
        <begin position="2373"/>
        <end position="2392"/>
    </location>
</feature>
<accession>A0A5J4Z272</accession>
<dbReference type="OrthoDB" id="10060449at2759"/>